<dbReference type="EMBL" id="KY052831">
    <property type="protein sequence ID" value="ASF00379.1"/>
    <property type="molecule type" value="Genomic_DNA"/>
</dbReference>
<accession>A0A218MM81</accession>
<reference evidence="1" key="2">
    <citation type="journal article" date="2017" name="Nat. Commun.">
        <title>Single-virus genomics reveals hidden cosmopolitan and abundant viruses.</title>
        <authorList>
            <person name="Martinez-Hernandez F."/>
            <person name="Fornas O."/>
            <person name="Lluesma Gomez M."/>
            <person name="Bolduc B."/>
            <person name="de la Cruz Pena M.J."/>
            <person name="Martinez J.M."/>
            <person name="Anton J."/>
            <person name="Gasol J.M."/>
            <person name="Rosselli R."/>
            <person name="Rodriguez-Valera F."/>
            <person name="Sullivan M.B."/>
            <person name="Acinas S.G."/>
            <person name="Martinez-Garcia M."/>
        </authorList>
    </citation>
    <scope>NUCLEOTIDE SEQUENCE</scope>
</reference>
<name>A0A218MM81_9VIRU</name>
<proteinExistence type="predicted"/>
<organism evidence="1">
    <name type="scientific">uncultured virus</name>
    <dbReference type="NCBI Taxonomy" id="340016"/>
    <lineage>
        <taxon>Viruses</taxon>
        <taxon>environmental samples</taxon>
    </lineage>
</organism>
<protein>
    <submittedName>
        <fullName evidence="1">Uncharacterized protein</fullName>
    </submittedName>
</protein>
<sequence>MKKFFLFRRSNPLGPVKRFSENGKDIPILGISADQISFMTAGQGEVNITFNQAGVYEDNELFVGDSIEKTNVSISCRPGTEMRLIERIMNFVSSPSGKTVMKFDVLNEVSPFENVVMSEVSDIVSKVKGQPTERVTQRISAGDVTTKFQNIIGEINFGSLDNKPFVDYNHESMYLVDGTVIGAAGGLAKWFNEGTGGFAYNISADAGAGDVTIQSATADATAAVTGLGTPCLQFAANSRLVVPTVTVRDDYTMYFVIGDPGSGSSGQGFGVLFGDDAGETTGFSVAGSPDVFTVRHGGLTGDPFRVKTSTRTGGTEAYKFPDRSSKTGIGERQFCYPFVIRRDKNFNMYLYNFEGDLIAFVPALTINSTTKTIEVPKDSKKYKYLIILQIYGNKKRDRSPFLVVLYIITQYRKAQ</sequence>
<reference evidence="1" key="1">
    <citation type="submission" date="2016-10" db="EMBL/GenBank/DDBJ databases">
        <authorList>
            <person name="Varghese N."/>
        </authorList>
    </citation>
    <scope>NUCLEOTIDE SEQUENCE</scope>
</reference>
<evidence type="ECO:0000313" key="1">
    <source>
        <dbReference type="EMBL" id="ASF00379.1"/>
    </source>
</evidence>